<reference evidence="2 3" key="1">
    <citation type="journal article" date="2013" name="PLoS ONE">
        <title>Lactobacillus paracasei comparative genomics: towards species pan-genome definition and exploitation of diversity.</title>
        <authorList>
            <person name="Smokvina T."/>
            <person name="Wels M."/>
            <person name="Polka J."/>
            <person name="Chervaux C."/>
            <person name="Brisse S."/>
            <person name="Boekhorst J."/>
            <person name="van Hylckama Vlieg J.E."/>
            <person name="Siezen R.J."/>
        </authorList>
    </citation>
    <scope>NUCLEOTIDE SEQUENCE [LARGE SCALE GENOMIC DNA]</scope>
    <source>
        <strain evidence="2 3">Lpl14</strain>
    </source>
</reference>
<dbReference type="EMBL" id="ANKB01000045">
    <property type="protein sequence ID" value="EPC63918.1"/>
    <property type="molecule type" value="Genomic_DNA"/>
</dbReference>
<name>A0A829GTB3_LACPA</name>
<feature type="transmembrane region" description="Helical" evidence="1">
    <location>
        <begin position="12"/>
        <end position="32"/>
    </location>
</feature>
<keyword evidence="1" id="KW-1133">Transmembrane helix</keyword>
<evidence type="ECO:0000256" key="1">
    <source>
        <dbReference type="SAM" id="Phobius"/>
    </source>
</evidence>
<evidence type="ECO:0000313" key="2">
    <source>
        <dbReference type="EMBL" id="EPC63918.1"/>
    </source>
</evidence>
<dbReference type="Proteomes" id="UP000014285">
    <property type="component" value="Unassembled WGS sequence"/>
</dbReference>
<protein>
    <submittedName>
        <fullName evidence="2">Uncharacterized protein</fullName>
    </submittedName>
</protein>
<gene>
    <name evidence="2" type="ORF">Lpl14_11482</name>
</gene>
<sequence length="69" mass="8262">MEDFFWKMFSYIAVIIISELGLYVFLIQFPFLSLLFKVLIAFVTVLTVFFILISLVLMIADWHEFFSKR</sequence>
<organism evidence="2 3">
    <name type="scientific">Lacticaseibacillus paracasei subsp. tolerans Lpl14</name>
    <dbReference type="NCBI Taxonomy" id="1256229"/>
    <lineage>
        <taxon>Bacteria</taxon>
        <taxon>Bacillati</taxon>
        <taxon>Bacillota</taxon>
        <taxon>Bacilli</taxon>
        <taxon>Lactobacillales</taxon>
        <taxon>Lactobacillaceae</taxon>
        <taxon>Lacticaseibacillus</taxon>
    </lineage>
</organism>
<evidence type="ECO:0000313" key="3">
    <source>
        <dbReference type="Proteomes" id="UP000014285"/>
    </source>
</evidence>
<dbReference type="RefSeq" id="WP_016373183.1">
    <property type="nucleotide sequence ID" value="NZ_ANKB01000045.1"/>
</dbReference>
<comment type="caution">
    <text evidence="2">The sequence shown here is derived from an EMBL/GenBank/DDBJ whole genome shotgun (WGS) entry which is preliminary data.</text>
</comment>
<proteinExistence type="predicted"/>
<dbReference type="AlphaFoldDB" id="A0A829GTB3"/>
<feature type="transmembrane region" description="Helical" evidence="1">
    <location>
        <begin position="38"/>
        <end position="60"/>
    </location>
</feature>
<keyword evidence="1" id="KW-0812">Transmembrane</keyword>
<accession>A0A829GTB3</accession>
<keyword evidence="1" id="KW-0472">Membrane</keyword>